<dbReference type="GO" id="GO:0000976">
    <property type="term" value="F:transcription cis-regulatory region binding"/>
    <property type="evidence" value="ECO:0007669"/>
    <property type="project" value="TreeGrafter"/>
</dbReference>
<evidence type="ECO:0000256" key="5">
    <source>
        <dbReference type="SAM" id="MobiDB-lite"/>
    </source>
</evidence>
<keyword evidence="2 4" id="KW-0238">DNA-binding</keyword>
<comment type="caution">
    <text evidence="7">The sequence shown here is derived from an EMBL/GenBank/DDBJ whole genome shotgun (WGS) entry which is preliminary data.</text>
</comment>
<organism evidence="7 10">
    <name type="scientific">Allgaiera indica</name>
    <dbReference type="NCBI Taxonomy" id="765699"/>
    <lineage>
        <taxon>Bacteria</taxon>
        <taxon>Pseudomonadati</taxon>
        <taxon>Pseudomonadota</taxon>
        <taxon>Alphaproteobacteria</taxon>
        <taxon>Rhodobacterales</taxon>
        <taxon>Paracoccaceae</taxon>
        <taxon>Allgaiera</taxon>
    </lineage>
</organism>
<dbReference type="Proteomes" id="UP000199541">
    <property type="component" value="Unassembled WGS sequence"/>
</dbReference>
<reference evidence="7" key="1">
    <citation type="journal article" date="2014" name="Int. J. Syst. Evol. Microbiol.">
        <title>Complete genome sequence of Corynebacterium casei LMG S-19264T (=DSM 44701T), isolated from a smear-ripened cheese.</title>
        <authorList>
            <consortium name="US DOE Joint Genome Institute (JGI-PGF)"/>
            <person name="Walter F."/>
            <person name="Albersmeier A."/>
            <person name="Kalinowski J."/>
            <person name="Ruckert C."/>
        </authorList>
    </citation>
    <scope>NUCLEOTIDE SEQUENCE</scope>
    <source>
        <strain evidence="7">CGMCC 1.10859</strain>
    </source>
</reference>
<evidence type="ECO:0000256" key="4">
    <source>
        <dbReference type="PROSITE-ProRule" id="PRU00335"/>
    </source>
</evidence>
<dbReference type="SUPFAM" id="SSF48498">
    <property type="entry name" value="Tetracyclin repressor-like, C-terminal domain"/>
    <property type="match status" value="1"/>
</dbReference>
<sequence length="241" mass="25621">MPRDPDKTSAPKNRADRTGPNTGPSTGRDEAGPEATRAALIAAGLHLFGHKGFAAASTREIAARAGANVAAIGYHFGSKAGLRLACADEVARRLAGVMARVEAGSPPRSPQEARQRLQAGVRAMVAFIAAAPEAADLAAFLLREMTDEAGTLDRLYDSVVSPRHGELCRLWGQATGTDPDSEDTRLSVFAMIGQIIYFRIGRPIILRRMGWRQMQAGPLCDILVRHLNAALDAATAEGKAK</sequence>
<dbReference type="Gene3D" id="1.10.357.10">
    <property type="entry name" value="Tetracycline Repressor, domain 2"/>
    <property type="match status" value="1"/>
</dbReference>
<keyword evidence="9" id="KW-1185">Reference proteome</keyword>
<dbReference type="PANTHER" id="PTHR30055">
    <property type="entry name" value="HTH-TYPE TRANSCRIPTIONAL REGULATOR RUTR"/>
    <property type="match status" value="1"/>
</dbReference>
<dbReference type="GO" id="GO:0003700">
    <property type="term" value="F:DNA-binding transcription factor activity"/>
    <property type="evidence" value="ECO:0007669"/>
    <property type="project" value="TreeGrafter"/>
</dbReference>
<dbReference type="EMBL" id="BNAB01000002">
    <property type="protein sequence ID" value="GHD99551.1"/>
    <property type="molecule type" value="Genomic_DNA"/>
</dbReference>
<dbReference type="Gene3D" id="1.10.10.60">
    <property type="entry name" value="Homeodomain-like"/>
    <property type="match status" value="1"/>
</dbReference>
<feature type="DNA-binding region" description="H-T-H motif" evidence="4">
    <location>
        <begin position="57"/>
        <end position="76"/>
    </location>
</feature>
<dbReference type="RefSeq" id="WP_081824984.1">
    <property type="nucleotide sequence ID" value="NZ_BNAB01000002.1"/>
</dbReference>
<feature type="domain" description="HTH tetR-type" evidence="6">
    <location>
        <begin position="34"/>
        <end position="94"/>
    </location>
</feature>
<evidence type="ECO:0000256" key="2">
    <source>
        <dbReference type="ARBA" id="ARBA00023125"/>
    </source>
</evidence>
<dbReference type="SUPFAM" id="SSF46689">
    <property type="entry name" value="Homeodomain-like"/>
    <property type="match status" value="1"/>
</dbReference>
<dbReference type="PANTHER" id="PTHR30055:SF234">
    <property type="entry name" value="HTH-TYPE TRANSCRIPTIONAL REGULATOR BETI"/>
    <property type="match status" value="1"/>
</dbReference>
<feature type="region of interest" description="Disordered" evidence="5">
    <location>
        <begin position="1"/>
        <end position="32"/>
    </location>
</feature>
<protein>
    <submittedName>
        <fullName evidence="7">TetR family transcriptional regulator</fullName>
    </submittedName>
    <submittedName>
        <fullName evidence="8">Transcriptional regulator, TetR family</fullName>
    </submittedName>
</protein>
<proteinExistence type="predicted"/>
<dbReference type="PROSITE" id="PS50977">
    <property type="entry name" value="HTH_TETR_2"/>
    <property type="match status" value="1"/>
</dbReference>
<dbReference type="AlphaFoldDB" id="A0AAN4UPD3"/>
<keyword evidence="1" id="KW-0805">Transcription regulation</keyword>
<reference evidence="8 9" key="2">
    <citation type="submission" date="2016-10" db="EMBL/GenBank/DDBJ databases">
        <authorList>
            <person name="Varghese N."/>
            <person name="Submissions S."/>
        </authorList>
    </citation>
    <scope>NUCLEOTIDE SEQUENCE [LARGE SCALE GENOMIC DNA]</scope>
    <source>
        <strain evidence="8 9">DSM 24802</strain>
    </source>
</reference>
<dbReference type="InterPro" id="IPR001647">
    <property type="entry name" value="HTH_TetR"/>
</dbReference>
<gene>
    <name evidence="7" type="ORF">GCM10008024_07380</name>
    <name evidence="8" type="ORF">SAMN05444006_102138</name>
</gene>
<evidence type="ECO:0000256" key="1">
    <source>
        <dbReference type="ARBA" id="ARBA00023015"/>
    </source>
</evidence>
<reference evidence="7" key="3">
    <citation type="submission" date="2023-06" db="EMBL/GenBank/DDBJ databases">
        <authorList>
            <person name="Sun Q."/>
            <person name="Zhou Y."/>
        </authorList>
    </citation>
    <scope>NUCLEOTIDE SEQUENCE</scope>
    <source>
        <strain evidence="7">CGMCC 1.10859</strain>
    </source>
</reference>
<dbReference type="EMBL" id="FNOB01000002">
    <property type="protein sequence ID" value="SDW23222.1"/>
    <property type="molecule type" value="Genomic_DNA"/>
</dbReference>
<evidence type="ECO:0000313" key="8">
    <source>
        <dbReference type="EMBL" id="SDW23222.1"/>
    </source>
</evidence>
<dbReference type="Pfam" id="PF09209">
    <property type="entry name" value="CecR_C"/>
    <property type="match status" value="1"/>
</dbReference>
<dbReference type="InterPro" id="IPR050109">
    <property type="entry name" value="HTH-type_TetR-like_transc_reg"/>
</dbReference>
<dbReference type="PRINTS" id="PR00455">
    <property type="entry name" value="HTHTETR"/>
</dbReference>
<evidence type="ECO:0000313" key="7">
    <source>
        <dbReference type="EMBL" id="GHD99551.1"/>
    </source>
</evidence>
<dbReference type="Proteomes" id="UP000634647">
    <property type="component" value="Unassembled WGS sequence"/>
</dbReference>
<evidence type="ECO:0000259" key="6">
    <source>
        <dbReference type="PROSITE" id="PS50977"/>
    </source>
</evidence>
<feature type="compositionally biased region" description="Basic and acidic residues" evidence="5">
    <location>
        <begin position="1"/>
        <end position="17"/>
    </location>
</feature>
<accession>A0AAN4UPD3</accession>
<dbReference type="InterPro" id="IPR036271">
    <property type="entry name" value="Tet_transcr_reg_TetR-rel_C_sf"/>
</dbReference>
<dbReference type="InterPro" id="IPR015292">
    <property type="entry name" value="Tscrpt_reg_YbiH_C"/>
</dbReference>
<keyword evidence="3" id="KW-0804">Transcription</keyword>
<dbReference type="InterPro" id="IPR009057">
    <property type="entry name" value="Homeodomain-like_sf"/>
</dbReference>
<evidence type="ECO:0000313" key="10">
    <source>
        <dbReference type="Proteomes" id="UP000634647"/>
    </source>
</evidence>
<name>A0AAN4UPD3_9RHOB</name>
<evidence type="ECO:0000256" key="3">
    <source>
        <dbReference type="ARBA" id="ARBA00023163"/>
    </source>
</evidence>
<evidence type="ECO:0000313" key="9">
    <source>
        <dbReference type="Proteomes" id="UP000199541"/>
    </source>
</evidence>
<dbReference type="Pfam" id="PF00440">
    <property type="entry name" value="TetR_N"/>
    <property type="match status" value="1"/>
</dbReference>